<name>A0ACC1J8J5_9FUNG</name>
<keyword evidence="2" id="KW-1185">Reference proteome</keyword>
<dbReference type="Proteomes" id="UP001150603">
    <property type="component" value="Unassembled WGS sequence"/>
</dbReference>
<feature type="non-terminal residue" evidence="1">
    <location>
        <position position="688"/>
    </location>
</feature>
<gene>
    <name evidence="1" type="primary">CFT1_1</name>
    <name evidence="1" type="ORF">FBU59_003368</name>
</gene>
<proteinExistence type="predicted"/>
<sequence length="688" mass="74657">MAMWTHMGQVFLIRLAGDGRRVERIVVKQIAGVDFRKDEQKPQAHSWESFNVLPSSVTEFKITNDEGDDGQGRDSQYMFIGGNDGRSVLVEVEETQATAKRSGSGGATAKGDIDDIDAMLYGDTGMGAQHTLSTSKDKDASGSDGSVNPEVADGQDDSEGWQTHFRFTVHDEILGTGSIVGMDVGASALATSRSSGDEGLELVTCAGNEWRGSVRVQQRHIRPDIVASFDLPGAPVRRVWTVRCRKEYNIGGVMQAADDESLDELTDTFMILSRDASTAVFRAGDELSEVERSGFSTAVGTIDVSEILDHTRVVQVVADGIRVVNAQGKETQTIKLDVGVTVVSAQISDPYVLVKTSDGRLQLFEASTGTRKLAPVALPSTLSGVDEVAATSFFEDTHGVLTSTREWIERNPELYAEQLDESCRDGNTDEDAELDYLYTDHTQIGKRRPGAGSGSGGRQGGAKKRRHVAKGGFDDLYEDEESDDNDASEIGDEAAAQEHGWEDSYKEREGAESRTYLAVVWKGGDLSLLRLPQFDEVWRTPRFDYMAEVLAAETRGDLGAESGDDDNGDDDSGAAASAAAVPQAAAARQLDQFGVVQVGGRDLCNTLLVAVSTAGEVAVYRAFEHCARERLVQAKQATDGAAVFDQLAIRFVRVPHSVLAYEPGYEADVRKAQRRQARAFDAWQKREK</sequence>
<organism evidence="1 2">
    <name type="scientific">Linderina macrospora</name>
    <dbReference type="NCBI Taxonomy" id="4868"/>
    <lineage>
        <taxon>Eukaryota</taxon>
        <taxon>Fungi</taxon>
        <taxon>Fungi incertae sedis</taxon>
        <taxon>Zoopagomycota</taxon>
        <taxon>Kickxellomycotina</taxon>
        <taxon>Kickxellomycetes</taxon>
        <taxon>Kickxellales</taxon>
        <taxon>Kickxellaceae</taxon>
        <taxon>Linderina</taxon>
    </lineage>
</organism>
<evidence type="ECO:0000313" key="1">
    <source>
        <dbReference type="EMBL" id="KAJ1941886.1"/>
    </source>
</evidence>
<evidence type="ECO:0000313" key="2">
    <source>
        <dbReference type="Proteomes" id="UP001150603"/>
    </source>
</evidence>
<dbReference type="EMBL" id="JANBPW010002126">
    <property type="protein sequence ID" value="KAJ1941886.1"/>
    <property type="molecule type" value="Genomic_DNA"/>
</dbReference>
<reference evidence="1" key="1">
    <citation type="submission" date="2022-07" db="EMBL/GenBank/DDBJ databases">
        <title>Phylogenomic reconstructions and comparative analyses of Kickxellomycotina fungi.</title>
        <authorList>
            <person name="Reynolds N.K."/>
            <person name="Stajich J.E."/>
            <person name="Barry K."/>
            <person name="Grigoriev I.V."/>
            <person name="Crous P."/>
            <person name="Smith M.E."/>
        </authorList>
    </citation>
    <scope>NUCLEOTIDE SEQUENCE</scope>
    <source>
        <strain evidence="1">NRRL 5244</strain>
    </source>
</reference>
<comment type="caution">
    <text evidence="1">The sequence shown here is derived from an EMBL/GenBank/DDBJ whole genome shotgun (WGS) entry which is preliminary data.</text>
</comment>
<accession>A0ACC1J8J5</accession>
<protein>
    <submittedName>
        <fullName evidence="1">mRNA cleavage and polyadenylation factor subunit</fullName>
    </submittedName>
</protein>